<dbReference type="PANTHER" id="PTHR21567:SF9">
    <property type="entry name" value="CLIP-ASSOCIATING PROTEIN"/>
    <property type="match status" value="1"/>
</dbReference>
<dbReference type="SUPFAM" id="SSF48371">
    <property type="entry name" value="ARM repeat"/>
    <property type="match status" value="1"/>
</dbReference>
<comment type="similarity">
    <text evidence="2">Belongs to the CLASP family.</text>
</comment>
<feature type="region of interest" description="Disordered" evidence="6">
    <location>
        <begin position="621"/>
        <end position="684"/>
    </location>
</feature>
<gene>
    <name evidence="8" type="ORF">BC938DRAFT_479573</name>
</gene>
<dbReference type="GO" id="GO:1990023">
    <property type="term" value="C:mitotic spindle midzone"/>
    <property type="evidence" value="ECO:0007669"/>
    <property type="project" value="TreeGrafter"/>
</dbReference>
<dbReference type="Gene3D" id="1.25.10.10">
    <property type="entry name" value="Leucine-rich Repeat Variant"/>
    <property type="match status" value="1"/>
</dbReference>
<evidence type="ECO:0000313" key="9">
    <source>
        <dbReference type="Proteomes" id="UP000274822"/>
    </source>
</evidence>
<feature type="compositionally biased region" description="Pro residues" evidence="6">
    <location>
        <begin position="324"/>
        <end position="335"/>
    </location>
</feature>
<dbReference type="GO" id="GO:0005876">
    <property type="term" value="C:spindle microtubule"/>
    <property type="evidence" value="ECO:0007669"/>
    <property type="project" value="TreeGrafter"/>
</dbReference>
<dbReference type="PANTHER" id="PTHR21567">
    <property type="entry name" value="CLASP"/>
    <property type="match status" value="1"/>
</dbReference>
<proteinExistence type="inferred from homology"/>
<evidence type="ECO:0000256" key="4">
    <source>
        <dbReference type="ARBA" id="ARBA00022701"/>
    </source>
</evidence>
<evidence type="ECO:0000256" key="5">
    <source>
        <dbReference type="ARBA" id="ARBA00022776"/>
    </source>
</evidence>
<dbReference type="InterPro" id="IPR024395">
    <property type="entry name" value="CLASP_N_dom"/>
</dbReference>
<feature type="compositionally biased region" description="Low complexity" evidence="6">
    <location>
        <begin position="825"/>
        <end position="846"/>
    </location>
</feature>
<sequence length="946" mass="100307">MYKHQLNNPEARTLVPFVSDTSAFFFLVSTTCRHNPFACTAHLRSTQIPTAAEFDREIKNLHYLFQEKETDANWESFDKALKNLITWTKLGAFEYESFLPAIRGLKTPINNSQTRPQNRVRNPTTQTSLPDIHILTIAVSSFLFGANPSQLLLQLITERTRLSGTATELIESLALVLGRNLEALSDLFLPTLIKLCGRTNKVMVTRGLKAIVAIITQSRVPRAIPKFCEPLIQVDPNKGLRAVMAECLLTSIKVNEVKDLEPYLGEIEKVIKGGAMDSAPEVREIVRKINEIYKLKFEERWASFVENLPTDVKKYLKVSTGASKPPPRRPLPPKRPISQQDDHPEDMSTSLSESDRANSNVPLARAMRVRAISVPAPPQPPQPDNAASRRPAPSSSEFSRALSTLEQNSHSRSNASTATTDNPSPNSSDTHSNEDPADSHSAASSVDDVAAEAVALMAKHRANIQSVNTTTAQRVVRQQLPVGPLDLAPATPSVVSTPSSRMPPGRLLSTISSARKLEGGAILFGPHLSEAHPPSLNLFPAAPLLNGNASTDVNASTSAPTDHINDTASDIGSAGGVDATLPSINGRPVSHAMRVKAPIVIPGPVGAGLLGKPTRPIVKTQRAPAPAVSGTAVPSRSSTAGGAQRVMKRVPAVTEKPYDGDRPTSATTERPPPMGSTKARSTTAPLPALVEKKSRDVIAAVEKRRREAADRKEADIGHHIEEQKHKPKVIVEGSTNGRRPVSSMATSTRRPSQPLVDTTKRPATASAAHKPTATTSRKTTTTTSTTNAAAAAKPATSRSFVITKSRSTAGAPAKKPTSAIAAGPVSKKAGSSTASVTSSTASSTGKRSAPTSPVVAPELLASPIGDLEELGAVTVDETVVESISVASDDDRLVNPAGSVEGLPLLAMVAEAIAEAQTDANASINGYEYAHHAIAGPAVIAAIGGSD</sequence>
<feature type="compositionally biased region" description="Polar residues" evidence="6">
    <location>
        <begin position="632"/>
        <end position="641"/>
    </location>
</feature>
<evidence type="ECO:0000256" key="6">
    <source>
        <dbReference type="SAM" id="MobiDB-lite"/>
    </source>
</evidence>
<organism evidence="8 9">
    <name type="scientific">Jimgerdemannia flammicorona</name>
    <dbReference type="NCBI Taxonomy" id="994334"/>
    <lineage>
        <taxon>Eukaryota</taxon>
        <taxon>Fungi</taxon>
        <taxon>Fungi incertae sedis</taxon>
        <taxon>Mucoromycota</taxon>
        <taxon>Mucoromycotina</taxon>
        <taxon>Endogonomycetes</taxon>
        <taxon>Endogonales</taxon>
        <taxon>Endogonaceae</taxon>
        <taxon>Jimgerdemannia</taxon>
    </lineage>
</organism>
<evidence type="ECO:0000256" key="2">
    <source>
        <dbReference type="ARBA" id="ARBA00009549"/>
    </source>
</evidence>
<feature type="domain" description="CLASP N-terminal" evidence="7">
    <location>
        <begin position="152"/>
        <end position="314"/>
    </location>
</feature>
<feature type="compositionally biased region" description="Polar residues" evidence="6">
    <location>
        <begin position="733"/>
        <end position="751"/>
    </location>
</feature>
<reference evidence="8 9" key="1">
    <citation type="journal article" date="2018" name="New Phytol.">
        <title>Phylogenomics of Endogonaceae and evolution of mycorrhizas within Mucoromycota.</title>
        <authorList>
            <person name="Chang Y."/>
            <person name="Desiro A."/>
            <person name="Na H."/>
            <person name="Sandor L."/>
            <person name="Lipzen A."/>
            <person name="Clum A."/>
            <person name="Barry K."/>
            <person name="Grigoriev I.V."/>
            <person name="Martin F.M."/>
            <person name="Stajich J.E."/>
            <person name="Smith M.E."/>
            <person name="Bonito G."/>
            <person name="Spatafora J.W."/>
        </authorList>
    </citation>
    <scope>NUCLEOTIDE SEQUENCE [LARGE SCALE GENOMIC DNA]</scope>
    <source>
        <strain evidence="8 9">AD002</strain>
    </source>
</reference>
<accession>A0A433QXY4</accession>
<protein>
    <submittedName>
        <fullName evidence="8">Clasp N terminal-domain-containing protein</fullName>
    </submittedName>
</protein>
<dbReference type="InterPro" id="IPR011989">
    <property type="entry name" value="ARM-like"/>
</dbReference>
<keyword evidence="4" id="KW-0493">Microtubule</keyword>
<feature type="compositionally biased region" description="Polar residues" evidence="6">
    <location>
        <begin position="347"/>
        <end position="358"/>
    </location>
</feature>
<keyword evidence="9" id="KW-1185">Reference proteome</keyword>
<comment type="caution">
    <text evidence="8">The sequence shown here is derived from an EMBL/GenBank/DDBJ whole genome shotgun (WGS) entry which is preliminary data.</text>
</comment>
<dbReference type="InterPro" id="IPR016024">
    <property type="entry name" value="ARM-type_fold"/>
</dbReference>
<feature type="compositionally biased region" description="Low complexity" evidence="6">
    <location>
        <begin position="771"/>
        <end position="799"/>
    </location>
</feature>
<dbReference type="GO" id="GO:0008017">
    <property type="term" value="F:microtubule binding"/>
    <property type="evidence" value="ECO:0007669"/>
    <property type="project" value="TreeGrafter"/>
</dbReference>
<evidence type="ECO:0000259" key="7">
    <source>
        <dbReference type="Pfam" id="PF12348"/>
    </source>
</evidence>
<feature type="compositionally biased region" description="Low complexity" evidence="6">
    <location>
        <begin position="386"/>
        <end position="401"/>
    </location>
</feature>
<dbReference type="GO" id="GO:0090307">
    <property type="term" value="P:mitotic spindle assembly"/>
    <property type="evidence" value="ECO:0007669"/>
    <property type="project" value="TreeGrafter"/>
</dbReference>
<dbReference type="GO" id="GO:0005881">
    <property type="term" value="C:cytoplasmic microtubule"/>
    <property type="evidence" value="ECO:0007669"/>
    <property type="project" value="TreeGrafter"/>
</dbReference>
<dbReference type="GO" id="GO:0051301">
    <property type="term" value="P:cell division"/>
    <property type="evidence" value="ECO:0007669"/>
    <property type="project" value="UniProtKB-KW"/>
</dbReference>
<feature type="region of interest" description="Disordered" evidence="6">
    <location>
        <begin position="705"/>
        <end position="853"/>
    </location>
</feature>
<name>A0A433QXY4_9FUNG</name>
<feature type="compositionally biased region" description="Polar residues" evidence="6">
    <location>
        <begin position="402"/>
        <end position="430"/>
    </location>
</feature>
<keyword evidence="5" id="KW-0498">Mitosis</keyword>
<feature type="region of interest" description="Disordered" evidence="6">
    <location>
        <begin position="318"/>
        <end position="358"/>
    </location>
</feature>
<dbReference type="Proteomes" id="UP000274822">
    <property type="component" value="Unassembled WGS sequence"/>
</dbReference>
<comment type="subcellular location">
    <subcellularLocation>
        <location evidence="1">Cytoplasm</location>
        <location evidence="1">Cytoskeleton</location>
        <location evidence="1">Spindle</location>
    </subcellularLocation>
</comment>
<evidence type="ECO:0000256" key="3">
    <source>
        <dbReference type="ARBA" id="ARBA00022618"/>
    </source>
</evidence>
<dbReference type="GO" id="GO:0005815">
    <property type="term" value="C:microtubule organizing center"/>
    <property type="evidence" value="ECO:0007669"/>
    <property type="project" value="TreeGrafter"/>
</dbReference>
<keyword evidence="3" id="KW-0132">Cell division</keyword>
<feature type="compositionally biased region" description="Basic and acidic residues" evidence="6">
    <location>
        <begin position="705"/>
        <end position="724"/>
    </location>
</feature>
<dbReference type="AlphaFoldDB" id="A0A433QXY4"/>
<dbReference type="Pfam" id="PF12348">
    <property type="entry name" value="CLASP_N"/>
    <property type="match status" value="1"/>
</dbReference>
<keyword evidence="5" id="KW-0131">Cell cycle</keyword>
<evidence type="ECO:0000256" key="1">
    <source>
        <dbReference type="ARBA" id="ARBA00004186"/>
    </source>
</evidence>
<dbReference type="EMBL" id="RBNJ01000403">
    <property type="protein sequence ID" value="RUS34595.1"/>
    <property type="molecule type" value="Genomic_DNA"/>
</dbReference>
<evidence type="ECO:0000313" key="8">
    <source>
        <dbReference type="EMBL" id="RUS34595.1"/>
    </source>
</evidence>
<feature type="region of interest" description="Disordered" evidence="6">
    <location>
        <begin position="374"/>
        <end position="446"/>
    </location>
</feature>